<proteinExistence type="predicted"/>
<dbReference type="EMBL" id="JAHRIQ010095229">
    <property type="protein sequence ID" value="MEQ2252543.1"/>
    <property type="molecule type" value="Genomic_DNA"/>
</dbReference>
<organism evidence="1 2">
    <name type="scientific">Ilyodon furcidens</name>
    <name type="common">goldbreast splitfin</name>
    <dbReference type="NCBI Taxonomy" id="33524"/>
    <lineage>
        <taxon>Eukaryota</taxon>
        <taxon>Metazoa</taxon>
        <taxon>Chordata</taxon>
        <taxon>Craniata</taxon>
        <taxon>Vertebrata</taxon>
        <taxon>Euteleostomi</taxon>
        <taxon>Actinopterygii</taxon>
        <taxon>Neopterygii</taxon>
        <taxon>Teleostei</taxon>
        <taxon>Neoteleostei</taxon>
        <taxon>Acanthomorphata</taxon>
        <taxon>Ovalentaria</taxon>
        <taxon>Atherinomorphae</taxon>
        <taxon>Cyprinodontiformes</taxon>
        <taxon>Goodeidae</taxon>
        <taxon>Ilyodon</taxon>
    </lineage>
</organism>
<comment type="caution">
    <text evidence="1">The sequence shown here is derived from an EMBL/GenBank/DDBJ whole genome shotgun (WGS) entry which is preliminary data.</text>
</comment>
<accession>A0ABV0V5A7</accession>
<name>A0ABV0V5A7_9TELE</name>
<keyword evidence="2" id="KW-1185">Reference proteome</keyword>
<evidence type="ECO:0000313" key="2">
    <source>
        <dbReference type="Proteomes" id="UP001482620"/>
    </source>
</evidence>
<gene>
    <name evidence="1" type="ORF">ILYODFUR_022813</name>
</gene>
<protein>
    <submittedName>
        <fullName evidence="1">Uncharacterized protein</fullName>
    </submittedName>
</protein>
<dbReference type="Proteomes" id="UP001482620">
    <property type="component" value="Unassembled WGS sequence"/>
</dbReference>
<evidence type="ECO:0000313" key="1">
    <source>
        <dbReference type="EMBL" id="MEQ2252543.1"/>
    </source>
</evidence>
<sequence length="109" mass="12897">MQNYRKAVKNMRREKMSVAFTCKPFLSLTLFHCCPCSAPVVNFIYTKTADTNYQQQTYYLTGQINIPEVQWMHHYTYLWFMFVGLSKSCLVTQQFAHVRLAKTHINVVF</sequence>
<reference evidence="1 2" key="1">
    <citation type="submission" date="2021-06" db="EMBL/GenBank/DDBJ databases">
        <authorList>
            <person name="Palmer J.M."/>
        </authorList>
    </citation>
    <scope>NUCLEOTIDE SEQUENCE [LARGE SCALE GENOMIC DNA]</scope>
    <source>
        <strain evidence="2">if_2019</strain>
        <tissue evidence="1">Muscle</tissue>
    </source>
</reference>